<dbReference type="Proteomes" id="UP000000600">
    <property type="component" value="Unassembled WGS sequence"/>
</dbReference>
<accession>A0DXI6</accession>
<dbReference type="EMBL" id="CT868637">
    <property type="protein sequence ID" value="CAK87753.1"/>
    <property type="molecule type" value="Genomic_DNA"/>
</dbReference>
<reference evidence="1 2" key="1">
    <citation type="journal article" date="2006" name="Nature">
        <title>Global trends of whole-genome duplications revealed by the ciliate Paramecium tetraurelia.</title>
        <authorList>
            <consortium name="Genoscope"/>
            <person name="Aury J.-M."/>
            <person name="Jaillon O."/>
            <person name="Duret L."/>
            <person name="Noel B."/>
            <person name="Jubin C."/>
            <person name="Porcel B.M."/>
            <person name="Segurens B."/>
            <person name="Daubin V."/>
            <person name="Anthouard V."/>
            <person name="Aiach N."/>
            <person name="Arnaiz O."/>
            <person name="Billaut A."/>
            <person name="Beisson J."/>
            <person name="Blanc I."/>
            <person name="Bouhouche K."/>
            <person name="Camara F."/>
            <person name="Duharcourt S."/>
            <person name="Guigo R."/>
            <person name="Gogendeau D."/>
            <person name="Katinka M."/>
            <person name="Keller A.-M."/>
            <person name="Kissmehl R."/>
            <person name="Klotz C."/>
            <person name="Koll F."/>
            <person name="Le Moue A."/>
            <person name="Lepere C."/>
            <person name="Malinsky S."/>
            <person name="Nowacki M."/>
            <person name="Nowak J.K."/>
            <person name="Plattner H."/>
            <person name="Poulain J."/>
            <person name="Ruiz F."/>
            <person name="Serrano V."/>
            <person name="Zagulski M."/>
            <person name="Dessen P."/>
            <person name="Betermier M."/>
            <person name="Weissenbach J."/>
            <person name="Scarpelli C."/>
            <person name="Schachter V."/>
            <person name="Sperling L."/>
            <person name="Meyer E."/>
            <person name="Cohen J."/>
            <person name="Wincker P."/>
        </authorList>
    </citation>
    <scope>NUCLEOTIDE SEQUENCE [LARGE SCALE GENOMIC DNA]</scope>
    <source>
        <strain evidence="1 2">Stock d4-2</strain>
    </source>
</reference>
<proteinExistence type="predicted"/>
<name>A0DXI6_PARTE</name>
<keyword evidence="2" id="KW-1185">Reference proteome</keyword>
<dbReference type="RefSeq" id="XP_052287157.1">
    <property type="nucleotide sequence ID" value="XM_052431181.1"/>
</dbReference>
<dbReference type="GeneID" id="76803756"/>
<protein>
    <submittedName>
        <fullName evidence="1">Uncharacterized protein</fullName>
    </submittedName>
</protein>
<dbReference type="InParanoid" id="A0DXI6"/>
<organism evidence="1 2">
    <name type="scientific">Paramecium tetraurelia</name>
    <dbReference type="NCBI Taxonomy" id="5888"/>
    <lineage>
        <taxon>Eukaryota</taxon>
        <taxon>Sar</taxon>
        <taxon>Alveolata</taxon>
        <taxon>Ciliophora</taxon>
        <taxon>Intramacronucleata</taxon>
        <taxon>Oligohymenophorea</taxon>
        <taxon>Peniculida</taxon>
        <taxon>Parameciidae</taxon>
        <taxon>Paramecium</taxon>
    </lineage>
</organism>
<evidence type="ECO:0000313" key="1">
    <source>
        <dbReference type="EMBL" id="CAK87753.1"/>
    </source>
</evidence>
<dbReference type="HOGENOM" id="CLU_3378125_0_0_1"/>
<dbReference type="AlphaFoldDB" id="A0DXI6"/>
<sequence length="34" mass="3938">MFLSHNQFQQQIDENLVINVPFILSASSTFLELN</sequence>
<evidence type="ECO:0000313" key="2">
    <source>
        <dbReference type="Proteomes" id="UP000000600"/>
    </source>
</evidence>
<gene>
    <name evidence="1" type="ORF">GSPATT00039827001</name>
</gene>